<feature type="non-terminal residue" evidence="2">
    <location>
        <position position="1"/>
    </location>
</feature>
<evidence type="ECO:0008006" key="4">
    <source>
        <dbReference type="Google" id="ProtNLM"/>
    </source>
</evidence>
<dbReference type="EMBL" id="JBHSWU010000741">
    <property type="protein sequence ID" value="MFC6725846.1"/>
    <property type="molecule type" value="Genomic_DNA"/>
</dbReference>
<evidence type="ECO:0000256" key="1">
    <source>
        <dbReference type="SAM" id="Phobius"/>
    </source>
</evidence>
<evidence type="ECO:0000313" key="3">
    <source>
        <dbReference type="Proteomes" id="UP001596328"/>
    </source>
</evidence>
<evidence type="ECO:0000313" key="2">
    <source>
        <dbReference type="EMBL" id="MFC6725846.1"/>
    </source>
</evidence>
<feature type="transmembrane region" description="Helical" evidence="1">
    <location>
        <begin position="32"/>
        <end position="50"/>
    </location>
</feature>
<keyword evidence="1" id="KW-0812">Transmembrane</keyword>
<dbReference type="AlphaFoldDB" id="A0ABD5S2Z6"/>
<keyword evidence="3" id="KW-1185">Reference proteome</keyword>
<gene>
    <name evidence="2" type="ORF">ACFQE1_16030</name>
</gene>
<sequence>AVDRVRSLSLSSDPGVAAEQLQAVATFGDGPAMVVLLLVVTVWKAFVWAAGLRSARNVSPDASRAIATAAAVVAFLGGVAS</sequence>
<keyword evidence="1" id="KW-0472">Membrane</keyword>
<keyword evidence="1" id="KW-1133">Transmembrane helix</keyword>
<accession>A0ABD5S2Z6</accession>
<proteinExistence type="predicted"/>
<organism evidence="2 3">
    <name type="scientific">Halobium palmae</name>
    <dbReference type="NCBI Taxonomy" id="1776492"/>
    <lineage>
        <taxon>Archaea</taxon>
        <taxon>Methanobacteriati</taxon>
        <taxon>Methanobacteriota</taxon>
        <taxon>Stenosarchaea group</taxon>
        <taxon>Halobacteria</taxon>
        <taxon>Halobacteriales</taxon>
        <taxon>Haloferacaceae</taxon>
        <taxon>Halobium</taxon>
    </lineage>
</organism>
<reference evidence="2 3" key="1">
    <citation type="journal article" date="2019" name="Int. J. Syst. Evol. Microbiol.">
        <title>The Global Catalogue of Microorganisms (GCM) 10K type strain sequencing project: providing services to taxonomists for standard genome sequencing and annotation.</title>
        <authorList>
            <consortium name="The Broad Institute Genomics Platform"/>
            <consortium name="The Broad Institute Genome Sequencing Center for Infectious Disease"/>
            <person name="Wu L."/>
            <person name="Ma J."/>
        </authorList>
    </citation>
    <scope>NUCLEOTIDE SEQUENCE [LARGE SCALE GENOMIC DNA]</scope>
    <source>
        <strain evidence="2 3">NBRC 111368</strain>
    </source>
</reference>
<protein>
    <recommendedName>
        <fullName evidence="4">Yip1 domain-containing protein</fullName>
    </recommendedName>
</protein>
<dbReference type="Proteomes" id="UP001596328">
    <property type="component" value="Unassembled WGS sequence"/>
</dbReference>
<name>A0ABD5S2Z6_9EURY</name>
<comment type="caution">
    <text evidence="2">The sequence shown here is derived from an EMBL/GenBank/DDBJ whole genome shotgun (WGS) entry which is preliminary data.</text>
</comment>